<sequence length="140" mass="15970">MITSLMIMAAVTGATSVTENRNAHEQLEGRTAKEYFQEKAPNIKSGYMYPVSNNVKAFQEALSKLQMTYEKGEDYCRFQVKVENDGKVVVVDVVDAYSRRKNCEQPFKRLLAMPPIILDEKPSFIKRASITIIEEKLKTE</sequence>
<evidence type="ECO:0008006" key="3">
    <source>
        <dbReference type="Google" id="ProtNLM"/>
    </source>
</evidence>
<comment type="caution">
    <text evidence="1">The sequence shown here is derived from an EMBL/GenBank/DDBJ whole genome shotgun (WGS) entry which is preliminary data.</text>
</comment>
<dbReference type="Proteomes" id="UP000779070">
    <property type="component" value="Unassembled WGS sequence"/>
</dbReference>
<evidence type="ECO:0000313" key="1">
    <source>
        <dbReference type="EMBL" id="MBN3576879.1"/>
    </source>
</evidence>
<protein>
    <recommendedName>
        <fullName evidence="3">TonB C-terminal domain-containing protein</fullName>
    </recommendedName>
</protein>
<accession>A0ABS2ZZ68</accession>
<reference evidence="1 2" key="1">
    <citation type="submission" date="2021-02" db="EMBL/GenBank/DDBJ databases">
        <title>Draft Genome Sequences of 5 Vibrio neptunius Strains Isolated From of Bivalve Hatcheries.</title>
        <authorList>
            <person name="Galvis F."/>
            <person name="Barja J.L."/>
            <person name="Lemos M.L."/>
            <person name="Balado M."/>
        </authorList>
    </citation>
    <scope>NUCLEOTIDE SEQUENCE [LARGE SCALE GENOMIC DNA]</scope>
    <source>
        <strain evidence="1 2">PP-145.98</strain>
    </source>
</reference>
<dbReference type="RefSeq" id="WP_206369046.1">
    <property type="nucleotide sequence ID" value="NZ_CAWPTM010000178.1"/>
</dbReference>
<keyword evidence="2" id="KW-1185">Reference proteome</keyword>
<organism evidence="1 2">
    <name type="scientific">Vibrio neptunius</name>
    <dbReference type="NCBI Taxonomy" id="170651"/>
    <lineage>
        <taxon>Bacteria</taxon>
        <taxon>Pseudomonadati</taxon>
        <taxon>Pseudomonadota</taxon>
        <taxon>Gammaproteobacteria</taxon>
        <taxon>Vibrionales</taxon>
        <taxon>Vibrionaceae</taxon>
        <taxon>Vibrio</taxon>
    </lineage>
</organism>
<proteinExistence type="predicted"/>
<evidence type="ECO:0000313" key="2">
    <source>
        <dbReference type="Proteomes" id="UP000779070"/>
    </source>
</evidence>
<name>A0ABS2ZZ68_9VIBR</name>
<gene>
    <name evidence="1" type="ORF">JYA62_04255</name>
</gene>
<dbReference type="EMBL" id="JAFHLB010000004">
    <property type="protein sequence ID" value="MBN3576879.1"/>
    <property type="molecule type" value="Genomic_DNA"/>
</dbReference>